<dbReference type="PANTHER" id="PTHR43132">
    <property type="entry name" value="ARSENICAL RESISTANCE OPERON REPRESSOR ARSR-RELATED"/>
    <property type="match status" value="1"/>
</dbReference>
<name>A0ABP8MES5_9BACT</name>
<evidence type="ECO:0000313" key="6">
    <source>
        <dbReference type="Proteomes" id="UP001501410"/>
    </source>
</evidence>
<sequence>METLMTSNTLVIRKEDNAADQIRLDYVAVKSAAMTLRAINHKLRQQIIKLLNEHKSMKVTDIYVKLRLEQSVASQHLAILRRANVVNTIRDGKFIHYSLNPEKIASVAKFVHDMVNAGKENANN</sequence>
<organism evidence="5 6">
    <name type="scientific">Rurimicrobium arvi</name>
    <dbReference type="NCBI Taxonomy" id="2049916"/>
    <lineage>
        <taxon>Bacteria</taxon>
        <taxon>Pseudomonadati</taxon>
        <taxon>Bacteroidota</taxon>
        <taxon>Chitinophagia</taxon>
        <taxon>Chitinophagales</taxon>
        <taxon>Chitinophagaceae</taxon>
        <taxon>Rurimicrobium</taxon>
    </lineage>
</organism>
<dbReference type="InterPro" id="IPR001845">
    <property type="entry name" value="HTH_ArsR_DNA-bd_dom"/>
</dbReference>
<keyword evidence="3" id="KW-0804">Transcription</keyword>
<dbReference type="PANTHER" id="PTHR43132:SF2">
    <property type="entry name" value="ARSENICAL RESISTANCE OPERON REPRESSOR ARSR-RELATED"/>
    <property type="match status" value="1"/>
</dbReference>
<evidence type="ECO:0000313" key="5">
    <source>
        <dbReference type="EMBL" id="GAA4449368.1"/>
    </source>
</evidence>
<reference evidence="6" key="1">
    <citation type="journal article" date="2019" name="Int. J. Syst. Evol. Microbiol.">
        <title>The Global Catalogue of Microorganisms (GCM) 10K type strain sequencing project: providing services to taxonomists for standard genome sequencing and annotation.</title>
        <authorList>
            <consortium name="The Broad Institute Genomics Platform"/>
            <consortium name="The Broad Institute Genome Sequencing Center for Infectious Disease"/>
            <person name="Wu L."/>
            <person name="Ma J."/>
        </authorList>
    </citation>
    <scope>NUCLEOTIDE SEQUENCE [LARGE SCALE GENOMIC DNA]</scope>
    <source>
        <strain evidence="6">JCM 31921</strain>
    </source>
</reference>
<keyword evidence="1" id="KW-0805">Transcription regulation</keyword>
<comment type="caution">
    <text evidence="5">The sequence shown here is derived from an EMBL/GenBank/DDBJ whole genome shotgun (WGS) entry which is preliminary data.</text>
</comment>
<dbReference type="PROSITE" id="PS50987">
    <property type="entry name" value="HTH_ARSR_2"/>
    <property type="match status" value="1"/>
</dbReference>
<dbReference type="NCBIfam" id="NF033788">
    <property type="entry name" value="HTH_metalloreg"/>
    <property type="match status" value="1"/>
</dbReference>
<dbReference type="PRINTS" id="PR00778">
    <property type="entry name" value="HTHARSR"/>
</dbReference>
<dbReference type="InterPro" id="IPR011991">
    <property type="entry name" value="ArsR-like_HTH"/>
</dbReference>
<dbReference type="InterPro" id="IPR036390">
    <property type="entry name" value="WH_DNA-bd_sf"/>
</dbReference>
<evidence type="ECO:0000259" key="4">
    <source>
        <dbReference type="PROSITE" id="PS50987"/>
    </source>
</evidence>
<dbReference type="EMBL" id="BAABEZ010000002">
    <property type="protein sequence ID" value="GAA4449368.1"/>
    <property type="molecule type" value="Genomic_DNA"/>
</dbReference>
<dbReference type="Proteomes" id="UP001501410">
    <property type="component" value="Unassembled WGS sequence"/>
</dbReference>
<dbReference type="SUPFAM" id="SSF46785">
    <property type="entry name" value="Winged helix' DNA-binding domain"/>
    <property type="match status" value="1"/>
</dbReference>
<evidence type="ECO:0000256" key="2">
    <source>
        <dbReference type="ARBA" id="ARBA00023125"/>
    </source>
</evidence>
<accession>A0ABP8MES5</accession>
<feature type="domain" description="HTH arsR-type" evidence="4">
    <location>
        <begin position="24"/>
        <end position="119"/>
    </location>
</feature>
<keyword evidence="6" id="KW-1185">Reference proteome</keyword>
<proteinExistence type="predicted"/>
<dbReference type="SMART" id="SM00418">
    <property type="entry name" value="HTH_ARSR"/>
    <property type="match status" value="1"/>
</dbReference>
<dbReference type="Pfam" id="PF01022">
    <property type="entry name" value="HTH_5"/>
    <property type="match status" value="1"/>
</dbReference>
<gene>
    <name evidence="5" type="ORF">GCM10023092_03360</name>
</gene>
<dbReference type="CDD" id="cd00090">
    <property type="entry name" value="HTH_ARSR"/>
    <property type="match status" value="1"/>
</dbReference>
<protein>
    <recommendedName>
        <fullName evidence="4">HTH arsR-type domain-containing protein</fullName>
    </recommendedName>
</protein>
<dbReference type="InterPro" id="IPR036388">
    <property type="entry name" value="WH-like_DNA-bd_sf"/>
</dbReference>
<dbReference type="RefSeq" id="WP_344822039.1">
    <property type="nucleotide sequence ID" value="NZ_BAABEZ010000002.1"/>
</dbReference>
<evidence type="ECO:0000256" key="3">
    <source>
        <dbReference type="ARBA" id="ARBA00023163"/>
    </source>
</evidence>
<dbReference type="InterPro" id="IPR051011">
    <property type="entry name" value="Metal_resp_trans_reg"/>
</dbReference>
<dbReference type="Gene3D" id="1.10.10.10">
    <property type="entry name" value="Winged helix-like DNA-binding domain superfamily/Winged helix DNA-binding domain"/>
    <property type="match status" value="1"/>
</dbReference>
<evidence type="ECO:0000256" key="1">
    <source>
        <dbReference type="ARBA" id="ARBA00023015"/>
    </source>
</evidence>
<keyword evidence="2" id="KW-0238">DNA-binding</keyword>